<keyword evidence="12" id="KW-1185">Reference proteome</keyword>
<feature type="region of interest" description="Disordered" evidence="6">
    <location>
        <begin position="280"/>
        <end position="375"/>
    </location>
</feature>
<keyword evidence="7" id="KW-0812">Transmembrane</keyword>
<keyword evidence="4 8" id="KW-0732">Signal</keyword>
<dbReference type="OrthoDB" id="2216808at2"/>
<reference evidence="11" key="3">
    <citation type="submission" date="2024-03" db="EMBL/GenBank/DDBJ databases">
        <title>The Genome Sequence of Enterococcus sp. DIV0238c.</title>
        <authorList>
            <consortium name="The Broad Institute Genomics Platform"/>
            <consortium name="The Broad Institute Microbial Omics Core"/>
            <consortium name="The Broad Institute Genomic Center for Infectious Diseases"/>
            <person name="Earl A."/>
            <person name="Manson A."/>
            <person name="Gilmore M."/>
            <person name="Schwartman J."/>
            <person name="Shea T."/>
            <person name="Abouelleil A."/>
            <person name="Cao P."/>
            <person name="Chapman S."/>
            <person name="Cusick C."/>
            <person name="Young S."/>
            <person name="Neafsey D."/>
            <person name="Nusbaum C."/>
            <person name="Birren B."/>
        </authorList>
    </citation>
    <scope>NUCLEOTIDE SEQUENCE</scope>
    <source>
        <strain evidence="11">9D6_DIV0238</strain>
    </source>
</reference>
<evidence type="ECO:0000313" key="10">
    <source>
        <dbReference type="EMBL" id="OUZ33607.1"/>
    </source>
</evidence>
<dbReference type="InterPro" id="IPR041171">
    <property type="entry name" value="SDR_Ig"/>
</dbReference>
<evidence type="ECO:0000259" key="9">
    <source>
        <dbReference type="PROSITE" id="PS50847"/>
    </source>
</evidence>
<feature type="compositionally biased region" description="Low complexity" evidence="6">
    <location>
        <begin position="317"/>
        <end position="347"/>
    </location>
</feature>
<feature type="transmembrane region" description="Helical" evidence="7">
    <location>
        <begin position="382"/>
        <end position="400"/>
    </location>
</feature>
<dbReference type="Proteomes" id="UP000196151">
    <property type="component" value="Chromosome"/>
</dbReference>
<keyword evidence="7" id="KW-0472">Membrane</keyword>
<dbReference type="Gene3D" id="2.60.40.1280">
    <property type="match status" value="1"/>
</dbReference>
<evidence type="ECO:0000313" key="12">
    <source>
        <dbReference type="Proteomes" id="UP000196151"/>
    </source>
</evidence>
<evidence type="ECO:0000313" key="11">
    <source>
        <dbReference type="EMBL" id="WYJ93263.1"/>
    </source>
</evidence>
<evidence type="ECO:0000256" key="4">
    <source>
        <dbReference type="ARBA" id="ARBA00022729"/>
    </source>
</evidence>
<evidence type="ECO:0000256" key="8">
    <source>
        <dbReference type="SAM" id="SignalP"/>
    </source>
</evidence>
<feature type="compositionally biased region" description="Low complexity" evidence="6">
    <location>
        <begin position="293"/>
        <end position="302"/>
    </location>
</feature>
<protein>
    <recommendedName>
        <fullName evidence="9">Gram-positive cocci surface proteins LPxTG domain-containing protein</fullName>
    </recommendedName>
</protein>
<feature type="chain" id="PRO_5012984560" description="Gram-positive cocci surface proteins LPxTG domain-containing protein" evidence="8">
    <location>
        <begin position="27"/>
        <end position="410"/>
    </location>
</feature>
<name>A0A200JAJ2_9ENTE</name>
<comment type="subcellular location">
    <subcellularLocation>
        <location evidence="1">Secreted</location>
        <location evidence="1">Cell wall</location>
        <topology evidence="1">Peptidoglycan-anchor</topology>
    </subcellularLocation>
</comment>
<proteinExistence type="predicted"/>
<dbReference type="InterPro" id="IPR019931">
    <property type="entry name" value="LPXTG_anchor"/>
</dbReference>
<evidence type="ECO:0000256" key="6">
    <source>
        <dbReference type="SAM" id="MobiDB-lite"/>
    </source>
</evidence>
<sequence>MHAKKLVLPLISCLIFSIFFTKSAYANVDFGNLYVSNPTIMVGNTIVDEQTEISYHQNVSLTFPYAVPNEVTITSGDTMRLDVPANCLIASSFSYDITAADGTVILTITGDDLTNTVTATFGPYYESHTANRQGEIIFYARGASTVENSDWVMNMVGWNSYDNTAAVWNIIINPDSKYITNTVLTDILGPDQQFDEGFFVQAALGTYDKTTQVFQEQEAIDPAKISTAADSFVIDLGTLNQAVSLTFLSNKLADPNLPYRNKAILEADGEGEPVIIEAETPAIGGGGSGTGEPGESSQTSDTSTEETSETTTEETTTDLTSESTSSEVESSISSNTESTTNETIDTSQTSNSSGKQPETTSTTYNVSKKPDSLPKTGEQRTLFFLISGSFLLAGSTIFFVSRNKKAKHNG</sequence>
<evidence type="ECO:0000256" key="7">
    <source>
        <dbReference type="SAM" id="Phobius"/>
    </source>
</evidence>
<keyword evidence="2" id="KW-0134">Cell wall</keyword>
<keyword evidence="7" id="KW-1133">Transmembrane helix</keyword>
<dbReference type="EMBL" id="CP147246">
    <property type="protein sequence ID" value="WYJ93263.1"/>
    <property type="molecule type" value="Genomic_DNA"/>
</dbReference>
<dbReference type="Pfam" id="PF17961">
    <property type="entry name" value="Big_8"/>
    <property type="match status" value="1"/>
</dbReference>
<feature type="compositionally biased region" description="Polar residues" evidence="6">
    <location>
        <begin position="348"/>
        <end position="366"/>
    </location>
</feature>
<feature type="compositionally biased region" description="Acidic residues" evidence="6">
    <location>
        <begin position="303"/>
        <end position="316"/>
    </location>
</feature>
<dbReference type="GO" id="GO:0005518">
    <property type="term" value="F:collagen binding"/>
    <property type="evidence" value="ECO:0007669"/>
    <property type="project" value="InterPro"/>
</dbReference>
<dbReference type="GO" id="GO:0007155">
    <property type="term" value="P:cell adhesion"/>
    <property type="evidence" value="ECO:0007669"/>
    <property type="project" value="InterPro"/>
</dbReference>
<reference evidence="10" key="1">
    <citation type="submission" date="2017-05" db="EMBL/GenBank/DDBJ databases">
        <title>The Genome Sequence of Enterococcus sp. 9D6_DIV0238.</title>
        <authorList>
            <consortium name="The Broad Institute Genomics Platform"/>
            <consortium name="The Broad Institute Genomic Center for Infectious Diseases"/>
            <person name="Earl A."/>
            <person name="Manson A."/>
            <person name="Schwartman J."/>
            <person name="Gilmore M."/>
            <person name="Abouelleil A."/>
            <person name="Cao P."/>
            <person name="Chapman S."/>
            <person name="Cusick C."/>
            <person name="Shea T."/>
            <person name="Young S."/>
            <person name="Neafsey D."/>
            <person name="Nusbaum C."/>
            <person name="Birren B."/>
        </authorList>
    </citation>
    <scope>NUCLEOTIDE SEQUENCE [LARGE SCALE GENOMIC DNA]</scope>
    <source>
        <strain evidence="10">9D6_DIV0238</strain>
    </source>
</reference>
<dbReference type="NCBIfam" id="TIGR01167">
    <property type="entry name" value="LPXTG_anchor"/>
    <property type="match status" value="1"/>
</dbReference>
<dbReference type="AlphaFoldDB" id="A0A200JAJ2"/>
<dbReference type="Pfam" id="PF05737">
    <property type="entry name" value="Collagen_bind"/>
    <property type="match status" value="1"/>
</dbReference>
<evidence type="ECO:0000256" key="1">
    <source>
        <dbReference type="ARBA" id="ARBA00004168"/>
    </source>
</evidence>
<feature type="signal peptide" evidence="8">
    <location>
        <begin position="1"/>
        <end position="26"/>
    </location>
</feature>
<dbReference type="EMBL" id="NIBQ01000002">
    <property type="protein sequence ID" value="OUZ33607.1"/>
    <property type="molecule type" value="Genomic_DNA"/>
</dbReference>
<organism evidence="10">
    <name type="scientific">Candidatus Enterococcus dunnyi</name>
    <dbReference type="NCBI Taxonomy" id="1834192"/>
    <lineage>
        <taxon>Bacteria</taxon>
        <taxon>Bacillati</taxon>
        <taxon>Bacillota</taxon>
        <taxon>Bacilli</taxon>
        <taxon>Lactobacillales</taxon>
        <taxon>Enterococcaceae</taxon>
        <taxon>Enterococcus</taxon>
    </lineage>
</organism>
<dbReference type="Pfam" id="PF00746">
    <property type="entry name" value="Gram_pos_anchor"/>
    <property type="match status" value="1"/>
</dbReference>
<dbReference type="InterPro" id="IPR008456">
    <property type="entry name" value="Collagen-bd_dom"/>
</dbReference>
<evidence type="ECO:0000256" key="5">
    <source>
        <dbReference type="ARBA" id="ARBA00023088"/>
    </source>
</evidence>
<evidence type="ECO:0000256" key="3">
    <source>
        <dbReference type="ARBA" id="ARBA00022525"/>
    </source>
</evidence>
<feature type="compositionally biased region" description="Gly residues" evidence="6">
    <location>
        <begin position="283"/>
        <end position="292"/>
    </location>
</feature>
<dbReference type="InterPro" id="IPR011252">
    <property type="entry name" value="Fibrogen-bd_dom1"/>
</dbReference>
<dbReference type="RefSeq" id="WP_087641383.1">
    <property type="nucleotide sequence ID" value="NZ_CP147246.1"/>
</dbReference>
<reference evidence="11" key="2">
    <citation type="submission" date="2017-05" db="EMBL/GenBank/DDBJ databases">
        <authorList>
            <consortium name="The Broad Institute Genomics Platform"/>
            <consortium name="The Broad Institute Genomic Center for Infectious Diseases"/>
            <person name="Earl A."/>
            <person name="Manson A."/>
            <person name="Schwartman J."/>
            <person name="Gilmore M."/>
            <person name="Abouelleil A."/>
            <person name="Cao P."/>
            <person name="Chapman S."/>
            <person name="Cusick C."/>
            <person name="Shea T."/>
            <person name="Young S."/>
            <person name="Neafsey D."/>
            <person name="Nusbaum C."/>
            <person name="Birren B."/>
        </authorList>
    </citation>
    <scope>NUCLEOTIDE SEQUENCE</scope>
    <source>
        <strain evidence="11">9D6_DIV0238</strain>
    </source>
</reference>
<dbReference type="PROSITE" id="PS50847">
    <property type="entry name" value="GRAM_POS_ANCHORING"/>
    <property type="match status" value="1"/>
</dbReference>
<gene>
    <name evidence="11" type="ORF">A5889_000759</name>
    <name evidence="10" type="ORF">A5889_002322</name>
</gene>
<feature type="domain" description="Gram-positive cocci surface proteins LPxTG" evidence="9">
    <location>
        <begin position="373"/>
        <end position="410"/>
    </location>
</feature>
<dbReference type="InterPro" id="IPR008966">
    <property type="entry name" value="Adhesion_dom_sf"/>
</dbReference>
<keyword evidence="5" id="KW-0572">Peptidoglycan-anchor</keyword>
<dbReference type="SUPFAM" id="SSF49401">
    <property type="entry name" value="Bacterial adhesins"/>
    <property type="match status" value="2"/>
</dbReference>
<keyword evidence="3" id="KW-0964">Secreted</keyword>
<evidence type="ECO:0000256" key="2">
    <source>
        <dbReference type="ARBA" id="ARBA00022512"/>
    </source>
</evidence>
<accession>A0A200JAJ2</accession>